<reference evidence="2 3" key="1">
    <citation type="submission" date="2018-06" db="EMBL/GenBank/DDBJ databases">
        <title>Spongiibacterium sp. HME9304 Genome sequencing and assembly.</title>
        <authorList>
            <person name="Kang H."/>
            <person name="Kim H."/>
            <person name="Joh K."/>
        </authorList>
    </citation>
    <scope>NUCLEOTIDE SEQUENCE [LARGE SCALE GENOMIC DNA]</scope>
    <source>
        <strain evidence="2 3">HME9304</strain>
    </source>
</reference>
<dbReference type="KEGG" id="spon:HME9304_01784"/>
<sequence length="71" mass="8409">MITLEKSNSLKKYREILGLSQIQISEELKLSQATISRIERGKLYGKGFVRYIKYLVGKNFDMNEYFRNWGN</sequence>
<accession>A0A2Z4LSS8</accession>
<dbReference type="Pfam" id="PF01381">
    <property type="entry name" value="HTH_3"/>
    <property type="match status" value="1"/>
</dbReference>
<evidence type="ECO:0000259" key="1">
    <source>
        <dbReference type="PROSITE" id="PS50943"/>
    </source>
</evidence>
<dbReference type="OrthoDB" id="1452681at2"/>
<dbReference type="AlphaFoldDB" id="A0A2Z4LSS8"/>
<dbReference type="EMBL" id="CP030104">
    <property type="protein sequence ID" value="AWX44779.1"/>
    <property type="molecule type" value="Genomic_DNA"/>
</dbReference>
<gene>
    <name evidence="2" type="ORF">HME9304_01784</name>
</gene>
<protein>
    <recommendedName>
        <fullName evidence="1">HTH cro/C1-type domain-containing protein</fullName>
    </recommendedName>
</protein>
<dbReference type="PROSITE" id="PS50943">
    <property type="entry name" value="HTH_CROC1"/>
    <property type="match status" value="1"/>
</dbReference>
<dbReference type="CDD" id="cd00093">
    <property type="entry name" value="HTH_XRE"/>
    <property type="match status" value="1"/>
</dbReference>
<feature type="domain" description="HTH cro/C1-type" evidence="1">
    <location>
        <begin position="10"/>
        <end position="42"/>
    </location>
</feature>
<dbReference type="InterPro" id="IPR010982">
    <property type="entry name" value="Lambda_DNA-bd_dom_sf"/>
</dbReference>
<dbReference type="InterPro" id="IPR001387">
    <property type="entry name" value="Cro/C1-type_HTH"/>
</dbReference>
<proteinExistence type="predicted"/>
<name>A0A2Z4LSS8_9FLAO</name>
<evidence type="ECO:0000313" key="3">
    <source>
        <dbReference type="Proteomes" id="UP000248536"/>
    </source>
</evidence>
<keyword evidence="3" id="KW-1185">Reference proteome</keyword>
<evidence type="ECO:0000313" key="2">
    <source>
        <dbReference type="EMBL" id="AWX44779.1"/>
    </source>
</evidence>
<organism evidence="2 3">
    <name type="scientific">Flagellimonas maritima</name>
    <dbReference type="NCBI Taxonomy" id="1383885"/>
    <lineage>
        <taxon>Bacteria</taxon>
        <taxon>Pseudomonadati</taxon>
        <taxon>Bacteroidota</taxon>
        <taxon>Flavobacteriia</taxon>
        <taxon>Flavobacteriales</taxon>
        <taxon>Flavobacteriaceae</taxon>
        <taxon>Flagellimonas</taxon>
    </lineage>
</organism>
<dbReference type="SUPFAM" id="SSF47413">
    <property type="entry name" value="lambda repressor-like DNA-binding domains"/>
    <property type="match status" value="1"/>
</dbReference>
<dbReference type="GO" id="GO:0003677">
    <property type="term" value="F:DNA binding"/>
    <property type="evidence" value="ECO:0007669"/>
    <property type="project" value="InterPro"/>
</dbReference>
<dbReference type="RefSeq" id="WP_112378224.1">
    <property type="nucleotide sequence ID" value="NZ_CP030104.1"/>
</dbReference>
<dbReference type="Proteomes" id="UP000248536">
    <property type="component" value="Chromosome"/>
</dbReference>
<dbReference type="Gene3D" id="1.10.260.40">
    <property type="entry name" value="lambda repressor-like DNA-binding domains"/>
    <property type="match status" value="1"/>
</dbReference>